<keyword evidence="1" id="KW-0285">Flavoprotein</keyword>
<dbReference type="PANTHER" id="PTHR42659">
    <property type="entry name" value="XANTHINE DEHYDROGENASE SUBUNIT C-RELATED"/>
    <property type="match status" value="1"/>
</dbReference>
<accession>A0A1A6C6P9</accession>
<dbReference type="PROSITE" id="PS51387">
    <property type="entry name" value="FAD_PCMH"/>
    <property type="match status" value="1"/>
</dbReference>
<dbReference type="Gene3D" id="3.30.465.10">
    <property type="match status" value="1"/>
</dbReference>
<dbReference type="EMBL" id="JQSG02000002">
    <property type="protein sequence ID" value="OBS10220.1"/>
    <property type="molecule type" value="Genomic_DNA"/>
</dbReference>
<sequence>MKPAPFEYVRAASLDEAAALLRRGDLDARLIAGGQSLGPMLNLRLAQPGLLVDITGVPELLAAERTADGVYLGACVTHANVEDGRVPDATGGILARVAGGIAYRAVRNRGTLGGSLAHGDPAGDWPCVLPTLGAVLQIDDGRSTRELPAGALLRAAFEPALAPGELIAGMRLPTLSPAARWGYYKHCRKPGELAEAMAAVLWDPERDILRVTLGALDDAPCALDDASALFGRSGSRLSDRFDSDAVDALLQSRGIDDPIAQQMHRVVLRRAVERACA</sequence>
<dbReference type="PANTHER" id="PTHR42659:SF2">
    <property type="entry name" value="XANTHINE DEHYDROGENASE SUBUNIT C-RELATED"/>
    <property type="match status" value="1"/>
</dbReference>
<keyword evidence="6" id="KW-1185">Reference proteome</keyword>
<dbReference type="SUPFAM" id="SSF56176">
    <property type="entry name" value="FAD-binding/transporter-associated domain-like"/>
    <property type="match status" value="1"/>
</dbReference>
<reference evidence="5 6" key="1">
    <citation type="journal article" date="2014" name="Genome Announc.">
        <title>Draft Genome Sequence of the Iron-Oxidizing, Acidophilic, and Halotolerant 'Thiobacillus prosperus' Type Strain DSM 5130.</title>
        <authorList>
            <person name="Ossandon F.J."/>
            <person name="Cardenas J.P."/>
            <person name="Corbett M."/>
            <person name="Quatrini R."/>
            <person name="Holmes D.S."/>
            <person name="Watkin E."/>
        </authorList>
    </citation>
    <scope>NUCLEOTIDE SEQUENCE [LARGE SCALE GENOMIC DNA]</scope>
    <source>
        <strain evidence="5 6">DSM 5130</strain>
    </source>
</reference>
<evidence type="ECO:0000313" key="6">
    <source>
        <dbReference type="Proteomes" id="UP000029273"/>
    </source>
</evidence>
<evidence type="ECO:0000313" key="5">
    <source>
        <dbReference type="EMBL" id="OBS10220.1"/>
    </source>
</evidence>
<dbReference type="RefSeq" id="WP_038088719.1">
    <property type="nucleotide sequence ID" value="NZ_JQSG02000002.1"/>
</dbReference>
<evidence type="ECO:0000256" key="2">
    <source>
        <dbReference type="ARBA" id="ARBA00022827"/>
    </source>
</evidence>
<dbReference type="InterPro" id="IPR002346">
    <property type="entry name" value="Mopterin_DH_FAD-bd"/>
</dbReference>
<dbReference type="Pfam" id="PF00941">
    <property type="entry name" value="FAD_binding_5"/>
    <property type="match status" value="1"/>
</dbReference>
<gene>
    <name evidence="5" type="ORF">Thpro_021270</name>
</gene>
<name>A0A1A6C6P9_9GAMM</name>
<evidence type="ECO:0000256" key="1">
    <source>
        <dbReference type="ARBA" id="ARBA00022630"/>
    </source>
</evidence>
<keyword evidence="3" id="KW-0560">Oxidoreductase</keyword>
<dbReference type="InterPro" id="IPR016166">
    <property type="entry name" value="FAD-bd_PCMH"/>
</dbReference>
<dbReference type="GO" id="GO:0016491">
    <property type="term" value="F:oxidoreductase activity"/>
    <property type="evidence" value="ECO:0007669"/>
    <property type="project" value="UniProtKB-KW"/>
</dbReference>
<evidence type="ECO:0000256" key="3">
    <source>
        <dbReference type="ARBA" id="ARBA00023002"/>
    </source>
</evidence>
<keyword evidence="2" id="KW-0274">FAD</keyword>
<evidence type="ECO:0000259" key="4">
    <source>
        <dbReference type="PROSITE" id="PS51387"/>
    </source>
</evidence>
<dbReference type="Proteomes" id="UP000029273">
    <property type="component" value="Unassembled WGS sequence"/>
</dbReference>
<dbReference type="InterPro" id="IPR016167">
    <property type="entry name" value="FAD-bd_PCMH_sub1"/>
</dbReference>
<dbReference type="InterPro" id="IPR051312">
    <property type="entry name" value="Diverse_Substr_Oxidored"/>
</dbReference>
<feature type="domain" description="FAD-binding PCMH-type" evidence="4">
    <location>
        <begin position="1"/>
        <end position="177"/>
    </location>
</feature>
<dbReference type="InterPro" id="IPR036318">
    <property type="entry name" value="FAD-bd_PCMH-like_sf"/>
</dbReference>
<proteinExistence type="predicted"/>
<comment type="caution">
    <text evidence="5">The sequence shown here is derived from an EMBL/GenBank/DDBJ whole genome shotgun (WGS) entry which is preliminary data.</text>
</comment>
<protein>
    <submittedName>
        <fullName evidence="5">Carbon monoxide dehydrogenase medium chain</fullName>
    </submittedName>
</protein>
<dbReference type="AlphaFoldDB" id="A0A1A6C6P9"/>
<dbReference type="GO" id="GO:0071949">
    <property type="term" value="F:FAD binding"/>
    <property type="evidence" value="ECO:0007669"/>
    <property type="project" value="InterPro"/>
</dbReference>
<organism evidence="5 6">
    <name type="scientific">Acidihalobacter prosperus</name>
    <dbReference type="NCBI Taxonomy" id="160660"/>
    <lineage>
        <taxon>Bacteria</taxon>
        <taxon>Pseudomonadati</taxon>
        <taxon>Pseudomonadota</taxon>
        <taxon>Gammaproteobacteria</taxon>
        <taxon>Chromatiales</taxon>
        <taxon>Ectothiorhodospiraceae</taxon>
        <taxon>Acidihalobacter</taxon>
    </lineage>
</organism>
<dbReference type="OrthoDB" id="9775084at2"/>
<dbReference type="Gene3D" id="3.30.43.10">
    <property type="entry name" value="Uridine Diphospho-n-acetylenolpyruvylglucosamine Reductase, domain 2"/>
    <property type="match status" value="1"/>
</dbReference>
<dbReference type="InterPro" id="IPR016169">
    <property type="entry name" value="FAD-bd_PCMH_sub2"/>
</dbReference>
<dbReference type="STRING" id="160660.BJI67_03885"/>